<evidence type="ECO:0000256" key="4">
    <source>
        <dbReference type="PIRSR" id="PIRSR001112-1"/>
    </source>
</evidence>
<dbReference type="Gene3D" id="3.40.50.1820">
    <property type="entry name" value="alpha/beta hydrolase"/>
    <property type="match status" value="1"/>
</dbReference>
<evidence type="ECO:0000259" key="5">
    <source>
        <dbReference type="Pfam" id="PF06441"/>
    </source>
</evidence>
<dbReference type="PANTHER" id="PTHR21661">
    <property type="entry name" value="EPOXIDE HYDROLASE 1-RELATED"/>
    <property type="match status" value="1"/>
</dbReference>
<dbReference type="RefSeq" id="WP_084877663.1">
    <property type="nucleotide sequence ID" value="NZ_JAGGMY010000001.1"/>
</dbReference>
<dbReference type="Proteomes" id="UP000193749">
    <property type="component" value="Unassembled WGS sequence"/>
</dbReference>
<dbReference type="GO" id="GO:0004301">
    <property type="term" value="F:epoxide hydrolase activity"/>
    <property type="evidence" value="ECO:0007669"/>
    <property type="project" value="TreeGrafter"/>
</dbReference>
<dbReference type="PANTHER" id="PTHR21661:SF35">
    <property type="entry name" value="EPOXIDE HYDROLASE"/>
    <property type="match status" value="1"/>
</dbReference>
<keyword evidence="7" id="KW-1185">Reference proteome</keyword>
<feature type="active site" description="Proton acceptor" evidence="4">
    <location>
        <position position="356"/>
    </location>
</feature>
<dbReference type="OrthoDB" id="9780765at2"/>
<keyword evidence="3" id="KW-0378">Hydrolase</keyword>
<dbReference type="InterPro" id="IPR010497">
    <property type="entry name" value="Epoxide_hydro_N"/>
</dbReference>
<evidence type="ECO:0000313" key="7">
    <source>
        <dbReference type="Proteomes" id="UP000193749"/>
    </source>
</evidence>
<feature type="domain" description="Epoxide hydrolase N-terminal" evidence="5">
    <location>
        <begin position="3"/>
        <end position="107"/>
    </location>
</feature>
<dbReference type="AlphaFoldDB" id="A0A1X1EZE2"/>
<keyword evidence="2" id="KW-0058">Aromatic hydrocarbons catabolism</keyword>
<comment type="similarity">
    <text evidence="1">Belongs to the peptidase S33 family.</text>
</comment>
<dbReference type="Pfam" id="PF06441">
    <property type="entry name" value="EHN"/>
    <property type="match status" value="1"/>
</dbReference>
<dbReference type="InterPro" id="IPR029058">
    <property type="entry name" value="AB_hydrolase_fold"/>
</dbReference>
<feature type="active site" description="Nucleophile" evidence="4">
    <location>
        <position position="176"/>
    </location>
</feature>
<accession>A0A1X1EZE2</accession>
<protein>
    <submittedName>
        <fullName evidence="6">Multidrug MFS transporter</fullName>
    </submittedName>
</protein>
<feature type="active site" description="Proton donor" evidence="4">
    <location>
        <position position="305"/>
    </location>
</feature>
<dbReference type="GO" id="GO:0097176">
    <property type="term" value="P:epoxide metabolic process"/>
    <property type="evidence" value="ECO:0007669"/>
    <property type="project" value="TreeGrafter"/>
</dbReference>
<dbReference type="STRING" id="55209.HA50_19410"/>
<gene>
    <name evidence="6" type="ORF">HA50_19410</name>
</gene>
<sequence length="378" mass="42981">MSVQPFQIDIAQSQLDDLEWRLRQTRWAAPLPGAAWQKGTAIDELKALVDYWLHQYDWRKQEHELNQLAHFYWQQGETPVHFIHQRGNGPNPLPLLLTHGWPDSFLRYQKIIPLLTDPERFGGKAEDAFDVIVPSLPGFAFSPCPPQGIHNAQIADLWAQMMTELGYGRFAAAGGDIGSGVTRYLAVQHPDRLVGIHLTDVGLIRPLMQATGDDLTEEARDYQAVALKWITQEGAYMALQSTKPQTLAFALNDSPVGLASWIMEKFRSWGDCQGDLFSRFSKDELLNNIMLYWLTGSFGSSANLYYENSHSLPPIGDIRVPTGLARFPHDLVPPPRRWAEQHLNIQQWTELPRGGHFTAMEEPELLAQEIRTFYRALR</sequence>
<dbReference type="PRINTS" id="PR00412">
    <property type="entry name" value="EPOXHYDRLASE"/>
</dbReference>
<evidence type="ECO:0000256" key="1">
    <source>
        <dbReference type="ARBA" id="ARBA00010088"/>
    </source>
</evidence>
<comment type="caution">
    <text evidence="6">The sequence shown here is derived from an EMBL/GenBank/DDBJ whole genome shotgun (WGS) entry which is preliminary data.</text>
</comment>
<evidence type="ECO:0000256" key="3">
    <source>
        <dbReference type="ARBA" id="ARBA00022801"/>
    </source>
</evidence>
<proteinExistence type="inferred from homology"/>
<dbReference type="InterPro" id="IPR000639">
    <property type="entry name" value="Epox_hydrolase-like"/>
</dbReference>
<dbReference type="InterPro" id="IPR016292">
    <property type="entry name" value="Epoxide_hydrolase"/>
</dbReference>
<organism evidence="6 7">
    <name type="scientific">Pantoea cypripedii</name>
    <name type="common">Pectobacterium cypripedii</name>
    <name type="synonym">Erwinia cypripedii</name>
    <dbReference type="NCBI Taxonomy" id="55209"/>
    <lineage>
        <taxon>Bacteria</taxon>
        <taxon>Pseudomonadati</taxon>
        <taxon>Pseudomonadota</taxon>
        <taxon>Gammaproteobacteria</taxon>
        <taxon>Enterobacterales</taxon>
        <taxon>Erwiniaceae</taxon>
        <taxon>Pantoea</taxon>
    </lineage>
</organism>
<name>A0A1X1EZE2_PANCY</name>
<evidence type="ECO:0000313" key="6">
    <source>
        <dbReference type="EMBL" id="ORM95398.1"/>
    </source>
</evidence>
<dbReference type="PIRSF" id="PIRSF001112">
    <property type="entry name" value="Epoxide_hydrolase"/>
    <property type="match status" value="1"/>
</dbReference>
<reference evidence="6 7" key="1">
    <citation type="journal article" date="2017" name="Antonie Van Leeuwenhoek">
        <title>Phylogenomic resolution of the bacterial genus Pantoea and its relationship with Erwinia and Tatumella.</title>
        <authorList>
            <person name="Palmer M."/>
            <person name="Steenkamp E.T."/>
            <person name="Coetzee M.P."/>
            <person name="Chan W.Y."/>
            <person name="van Zyl E."/>
            <person name="De Maayer P."/>
            <person name="Coutinho T.A."/>
            <person name="Blom J."/>
            <person name="Smits T.H."/>
            <person name="Duffy B."/>
            <person name="Venter S.N."/>
        </authorList>
    </citation>
    <scope>NUCLEOTIDE SEQUENCE [LARGE SCALE GENOMIC DNA]</scope>
    <source>
        <strain evidence="6 7">LMG 2657</strain>
    </source>
</reference>
<dbReference type="SUPFAM" id="SSF53474">
    <property type="entry name" value="alpha/beta-Hydrolases"/>
    <property type="match status" value="1"/>
</dbReference>
<dbReference type="EMBL" id="MLJI01000001">
    <property type="protein sequence ID" value="ORM95398.1"/>
    <property type="molecule type" value="Genomic_DNA"/>
</dbReference>
<evidence type="ECO:0000256" key="2">
    <source>
        <dbReference type="ARBA" id="ARBA00022797"/>
    </source>
</evidence>